<dbReference type="Gene3D" id="3.90.700.10">
    <property type="entry name" value="Succinate dehydrogenase/fumarate reductase flavoprotein, catalytic domain"/>
    <property type="match status" value="1"/>
</dbReference>
<comment type="cofactor">
    <cofactor evidence="5">
        <name>FMN</name>
        <dbReference type="ChEBI" id="CHEBI:58210"/>
    </cofactor>
    <text evidence="5">Binds 1 or 2 FMN covalently per subunit.</text>
</comment>
<dbReference type="PRINTS" id="PR00411">
    <property type="entry name" value="PNDRDTASEI"/>
</dbReference>
<keyword evidence="3 5" id="KW-0274">FAD</keyword>
<dbReference type="OrthoDB" id="8523426at2"/>
<dbReference type="PANTHER" id="PTHR43400:SF7">
    <property type="entry name" value="FAD-DEPENDENT OXIDOREDUCTASE 2 FAD BINDING DOMAIN-CONTAINING PROTEIN"/>
    <property type="match status" value="1"/>
</dbReference>
<feature type="domain" description="FMN-binding" evidence="6">
    <location>
        <begin position="45"/>
        <end position="119"/>
    </location>
</feature>
<comment type="caution">
    <text evidence="7">The sequence shown here is derived from an EMBL/GenBank/DDBJ whole genome shotgun (WGS) entry which is preliminary data.</text>
</comment>
<evidence type="ECO:0000313" key="8">
    <source>
        <dbReference type="Proteomes" id="UP000266091"/>
    </source>
</evidence>
<keyword evidence="8" id="KW-1185">Reference proteome</keyword>
<evidence type="ECO:0000256" key="2">
    <source>
        <dbReference type="ARBA" id="ARBA00022630"/>
    </source>
</evidence>
<evidence type="ECO:0000313" key="7">
    <source>
        <dbReference type="EMBL" id="GBO94880.1"/>
    </source>
</evidence>
<keyword evidence="2 5" id="KW-0285">Flavoprotein</keyword>
<dbReference type="InterPro" id="IPR007329">
    <property type="entry name" value="FMN-bd"/>
</dbReference>
<keyword evidence="4 5" id="KW-0560">Oxidoreductase</keyword>
<reference evidence="7 8" key="1">
    <citation type="journal article" date="2018" name="Int. J. Syst. Evol. Microbiol.">
        <title>Mesosutterella multiformis gen. nov., sp. nov., a member of the family Sutterellaceae and Sutterella megalosphaeroides sp. nov., isolated from human faeces.</title>
        <authorList>
            <person name="Sakamoto M."/>
            <person name="Ikeyama N."/>
            <person name="Kunihiro T."/>
            <person name="Iino T."/>
            <person name="Yuki M."/>
            <person name="Ohkuma M."/>
        </authorList>
    </citation>
    <scope>NUCLEOTIDE SEQUENCE [LARGE SCALE GENOMIC DNA]</scope>
    <source>
        <strain evidence="7 8">4NBBH2</strain>
    </source>
</reference>
<evidence type="ECO:0000256" key="5">
    <source>
        <dbReference type="RuleBase" id="RU366062"/>
    </source>
</evidence>
<gene>
    <name evidence="7" type="ORF">MESMUL_22340</name>
</gene>
<dbReference type="EMBL" id="BGZJ01000002">
    <property type="protein sequence ID" value="GBO94880.1"/>
    <property type="molecule type" value="Genomic_DNA"/>
</dbReference>
<dbReference type="Pfam" id="PF04205">
    <property type="entry name" value="FMN_bind"/>
    <property type="match status" value="1"/>
</dbReference>
<sequence length="646" mass="68693">MTAIQNFSEPKTLKRIAALVVAAGVLTAGSASAMTAGTYTSTVQGRNGNITVEVKVSATKIESVRVTDQKETPGIGSLAVKSIPEAVVAGQTAQVDNVSGASITSQALRKGIREALVKAGADRAMLDRKAIRKQSAAAQTLVHSADVIVVGGGGAGMVAAATAVHGGAKVIVLEKMAMIGGNTARSEGNMSAMDPEPEKLLPMTPAVRDIVKKYTDQKPCTKEVAELQKTVKDQLKAHDAAGKKYIFDSPELFALQTLEGGDCHNDPKLVLTMTRNATAAMEWLEKQSDMKWYHVPRHWVDVGIGGIYPRGQWPRQADGKTPISTYDAYISPLADKVTKAGGHIYTQMKVTQIVRGKDGRVTGVIAVDKNGKNQAFNGKNVILAAGGYGANLKMVKKYNNINVIATSNQPGTTGEVLEEAVKVGAGLTGMKWIQIHPHGNPKNGELESAIAGRPSDTPYVNVNGDRFVDETGRRDDISHGILAQPGQVVYAIFDQKTIDQKKVRDDLMQIALGHGYAYKADTLSDLAKAAGINQAEFAKTMAAYNEASRTQNTKSLPVPKILIGMPVDKAPFYSVPITTTIHHTMGGLRINEKTQVLDEKGRVIPGLYAAGEITGGVHGGNRLGRNALTDLLVFGHIAGMQVSPKP</sequence>
<comment type="catalytic activity">
    <reaction evidence="5">
        <text>dihydrourocanate + A = urocanate + AH2</text>
        <dbReference type="Rhea" id="RHEA:36059"/>
        <dbReference type="ChEBI" id="CHEBI:13193"/>
        <dbReference type="ChEBI" id="CHEBI:17499"/>
        <dbReference type="ChEBI" id="CHEBI:27247"/>
        <dbReference type="ChEBI" id="CHEBI:72991"/>
        <dbReference type="EC" id="1.3.99.33"/>
    </reaction>
</comment>
<evidence type="ECO:0000259" key="6">
    <source>
        <dbReference type="SMART" id="SM00900"/>
    </source>
</evidence>
<dbReference type="GO" id="GO:0016020">
    <property type="term" value="C:membrane"/>
    <property type="evidence" value="ECO:0007669"/>
    <property type="project" value="InterPro"/>
</dbReference>
<dbReference type="Gene3D" id="3.50.50.60">
    <property type="entry name" value="FAD/NAD(P)-binding domain"/>
    <property type="match status" value="2"/>
</dbReference>
<dbReference type="InterPro" id="IPR010960">
    <property type="entry name" value="Flavocytochrome_c"/>
</dbReference>
<dbReference type="InterPro" id="IPR050315">
    <property type="entry name" value="FAD-oxidoreductase_2"/>
</dbReference>
<dbReference type="Proteomes" id="UP000266091">
    <property type="component" value="Unassembled WGS sequence"/>
</dbReference>
<comment type="similarity">
    <text evidence="1 5">Belongs to the FAD-dependent oxidoreductase 2 family. FRD/SDH subfamily.</text>
</comment>
<dbReference type="Pfam" id="PF00890">
    <property type="entry name" value="FAD_binding_2"/>
    <property type="match status" value="2"/>
</dbReference>
<dbReference type="PANTHER" id="PTHR43400">
    <property type="entry name" value="FUMARATE REDUCTASE"/>
    <property type="match status" value="1"/>
</dbReference>
<comment type="cofactor">
    <cofactor evidence="5">
        <name>FAD</name>
        <dbReference type="ChEBI" id="CHEBI:57692"/>
    </cofactor>
    <text evidence="5">Binds 1 FAD per subunit.</text>
</comment>
<protein>
    <recommendedName>
        <fullName evidence="5">Urocanate reductase</fullName>
        <ecNumber evidence="5">1.3.99.33</ecNumber>
    </recommendedName>
</protein>
<dbReference type="InterPro" id="IPR003953">
    <property type="entry name" value="FAD-dep_OxRdtase_2_FAD-bd"/>
</dbReference>
<dbReference type="SUPFAM" id="SSF51905">
    <property type="entry name" value="FAD/NAD(P)-binding domain"/>
    <property type="match status" value="1"/>
</dbReference>
<dbReference type="InterPro" id="IPR036188">
    <property type="entry name" value="FAD/NAD-bd_sf"/>
</dbReference>
<name>A0A388SHG8_9BURK</name>
<dbReference type="RefSeq" id="WP_116271064.1">
    <property type="nucleotide sequence ID" value="NZ_BGZJ01000002.1"/>
</dbReference>
<evidence type="ECO:0000256" key="1">
    <source>
        <dbReference type="ARBA" id="ARBA00008040"/>
    </source>
</evidence>
<evidence type="ECO:0000256" key="3">
    <source>
        <dbReference type="ARBA" id="ARBA00022827"/>
    </source>
</evidence>
<dbReference type="SMART" id="SM00900">
    <property type="entry name" value="FMN_bind"/>
    <property type="match status" value="1"/>
</dbReference>
<keyword evidence="5" id="KW-0732">Signal</keyword>
<dbReference type="AlphaFoldDB" id="A0A388SHG8"/>
<dbReference type="GO" id="GO:0016491">
    <property type="term" value="F:oxidoreductase activity"/>
    <property type="evidence" value="ECO:0007669"/>
    <property type="project" value="UniProtKB-KW"/>
</dbReference>
<dbReference type="SUPFAM" id="SSF56425">
    <property type="entry name" value="Succinate dehydrogenase/fumarate reductase flavoprotein, catalytic domain"/>
    <property type="match status" value="1"/>
</dbReference>
<dbReference type="Gene3D" id="3.90.1010.20">
    <property type="match status" value="1"/>
</dbReference>
<feature type="signal peptide" evidence="5">
    <location>
        <begin position="1"/>
        <end position="33"/>
    </location>
</feature>
<organism evidence="7 8">
    <name type="scientific">Mesosutterella multiformis</name>
    <dbReference type="NCBI Taxonomy" id="2259133"/>
    <lineage>
        <taxon>Bacteria</taxon>
        <taxon>Pseudomonadati</taxon>
        <taxon>Pseudomonadota</taxon>
        <taxon>Betaproteobacteria</taxon>
        <taxon>Burkholderiales</taxon>
        <taxon>Sutterellaceae</taxon>
        <taxon>Mesosutterella</taxon>
    </lineage>
</organism>
<feature type="chain" id="PRO_5022271178" description="Urocanate reductase" evidence="5">
    <location>
        <begin position="34"/>
        <end position="646"/>
    </location>
</feature>
<accession>A0A388SHG8</accession>
<dbReference type="GO" id="GO:0010181">
    <property type="term" value="F:FMN binding"/>
    <property type="evidence" value="ECO:0007669"/>
    <property type="project" value="InterPro"/>
</dbReference>
<dbReference type="EC" id="1.3.99.33" evidence="5"/>
<dbReference type="InterPro" id="IPR027477">
    <property type="entry name" value="Succ_DH/fumarate_Rdtase_cat_sf"/>
</dbReference>
<proteinExistence type="inferred from homology"/>
<dbReference type="NCBIfam" id="TIGR01813">
    <property type="entry name" value="flavo_cyto_c"/>
    <property type="match status" value="1"/>
</dbReference>
<evidence type="ECO:0000256" key="4">
    <source>
        <dbReference type="ARBA" id="ARBA00023002"/>
    </source>
</evidence>